<dbReference type="GO" id="GO:0003677">
    <property type="term" value="F:DNA binding"/>
    <property type="evidence" value="ECO:0007669"/>
    <property type="project" value="TreeGrafter"/>
</dbReference>
<name>A0A9P7V730_9ASCO</name>
<keyword evidence="4" id="KW-1185">Reference proteome</keyword>
<dbReference type="CDD" id="cd00009">
    <property type="entry name" value="AAA"/>
    <property type="match status" value="1"/>
</dbReference>
<dbReference type="Proteomes" id="UP000790833">
    <property type="component" value="Unassembled WGS sequence"/>
</dbReference>
<dbReference type="AlphaFoldDB" id="A0A9P7V730"/>
<dbReference type="SUPFAM" id="SSF52540">
    <property type="entry name" value="P-loop containing nucleoside triphosphate hydrolases"/>
    <property type="match status" value="1"/>
</dbReference>
<sequence>MDFRQSLLHVPTEGGCRRTDTVELFNGKVLELCRKPPSDFLLDTVGISKEGSVIDIPQLLQEIEETDRRRKNRAHIAELSKEGVIPSISISDTIWTEKYRPRSYLQMCTAGNDKALRQMMHWLTLFRVSDDDKPEPDIPDRVHKKILLVHGPAGIGKTTAAHALPRQARYNVVELNAATSFDSIPGVSVAATIRLRIVNALTMNQINTSTNKNNRNMMTTRPTCLVIDELDTSIHSNEIVRVLEQLSKGTVLGNGKSKRKFVLNRPVICIANDLYANNNGPTFSSSTGRRFGSPMERLRPLCETVAFKRPMTAKSGTAIKTLKDHLTHIASQEHLEVSSRDVSDIVSICDGDIRACINHLQFHGGSGGNTSSNSSSTIDSVPHWFHVVDDTFKRDPKVTRAVNFNRMLQFYTTGSGRASVGAAHGKIIRGCFQRYLEAVSVDEDTIVKPARLSEWLEFYDCYLNSSTAQIMLSDSYVSIVWLKLWSLFNTSAKLNGDAIASSRTTDFACSEDARRNNAIITSVREQIPLGVRLAIGSEPWTAIVVPLLYQMVYLPGSERDTEQVSQAAQLVTALGFELSTRYDPDTGRDVTAMVPDLDLVATFGVRSNPKRWLLSALARELAKRLTAEGAAAAAAAVKEKTEVTHKRTSENGVPQPPKRQRVEMFGLNNNRPVANSTKGSFKPARTWVKYHEGFSNAVRKNIGWEELWK</sequence>
<dbReference type="GO" id="GO:0016887">
    <property type="term" value="F:ATP hydrolysis activity"/>
    <property type="evidence" value="ECO:0007669"/>
    <property type="project" value="InterPro"/>
</dbReference>
<feature type="region of interest" description="Disordered" evidence="1">
    <location>
        <begin position="639"/>
        <end position="658"/>
    </location>
</feature>
<dbReference type="GeneID" id="66115179"/>
<dbReference type="PANTHER" id="PTHR23389">
    <property type="entry name" value="CHROMOSOME TRANSMISSION FIDELITY FACTOR 18"/>
    <property type="match status" value="1"/>
</dbReference>
<dbReference type="SMART" id="SM00382">
    <property type="entry name" value="AAA"/>
    <property type="match status" value="1"/>
</dbReference>
<feature type="domain" description="AAA+ ATPase" evidence="2">
    <location>
        <begin position="143"/>
        <end position="301"/>
    </location>
</feature>
<dbReference type="InterPro" id="IPR003593">
    <property type="entry name" value="AAA+_ATPase"/>
</dbReference>
<dbReference type="GO" id="GO:0005634">
    <property type="term" value="C:nucleus"/>
    <property type="evidence" value="ECO:0007669"/>
    <property type="project" value="TreeGrafter"/>
</dbReference>
<dbReference type="InterPro" id="IPR027417">
    <property type="entry name" value="P-loop_NTPase"/>
</dbReference>
<dbReference type="GO" id="GO:0005524">
    <property type="term" value="F:ATP binding"/>
    <property type="evidence" value="ECO:0007669"/>
    <property type="project" value="InterPro"/>
</dbReference>
<accession>A0A9P7V730</accession>
<evidence type="ECO:0000256" key="1">
    <source>
        <dbReference type="SAM" id="MobiDB-lite"/>
    </source>
</evidence>
<protein>
    <recommendedName>
        <fullName evidence="2">AAA+ ATPase domain-containing protein</fullName>
    </recommendedName>
</protein>
<proteinExistence type="predicted"/>
<evidence type="ECO:0000313" key="4">
    <source>
        <dbReference type="Proteomes" id="UP000790833"/>
    </source>
</evidence>
<reference evidence="3" key="1">
    <citation type="submission" date="2021-03" db="EMBL/GenBank/DDBJ databases">
        <authorList>
            <person name="Palmer J.M."/>
        </authorList>
    </citation>
    <scope>NUCLEOTIDE SEQUENCE</scope>
    <source>
        <strain evidence="3">ARV_011</strain>
    </source>
</reference>
<gene>
    <name evidence="3" type="ORF">KQ657_001805</name>
</gene>
<comment type="caution">
    <text evidence="3">The sequence shown here is derived from an EMBL/GenBank/DDBJ whole genome shotgun (WGS) entry which is preliminary data.</text>
</comment>
<dbReference type="EMBL" id="JAHMUF010000018">
    <property type="protein sequence ID" value="KAG7192406.1"/>
    <property type="molecule type" value="Genomic_DNA"/>
</dbReference>
<dbReference type="OrthoDB" id="2195431at2759"/>
<dbReference type="PANTHER" id="PTHR23389:SF3">
    <property type="entry name" value="CHROMOSOME TRANSMISSION FIDELITY PROTEIN 18 HOMOLOG"/>
    <property type="match status" value="1"/>
</dbReference>
<dbReference type="Gene3D" id="1.10.8.60">
    <property type="match status" value="1"/>
</dbReference>
<evidence type="ECO:0000259" key="2">
    <source>
        <dbReference type="SMART" id="SM00382"/>
    </source>
</evidence>
<dbReference type="InterPro" id="IPR003959">
    <property type="entry name" value="ATPase_AAA_core"/>
</dbReference>
<dbReference type="RefSeq" id="XP_043047956.1">
    <property type="nucleotide sequence ID" value="XM_043192588.1"/>
</dbReference>
<evidence type="ECO:0000313" key="3">
    <source>
        <dbReference type="EMBL" id="KAG7192406.1"/>
    </source>
</evidence>
<dbReference type="Pfam" id="PF00004">
    <property type="entry name" value="AAA"/>
    <property type="match status" value="1"/>
</dbReference>
<feature type="compositionally biased region" description="Basic and acidic residues" evidence="1">
    <location>
        <begin position="639"/>
        <end position="649"/>
    </location>
</feature>
<organism evidence="3 4">
    <name type="scientific">Scheffersomyces spartinae</name>
    <dbReference type="NCBI Taxonomy" id="45513"/>
    <lineage>
        <taxon>Eukaryota</taxon>
        <taxon>Fungi</taxon>
        <taxon>Dikarya</taxon>
        <taxon>Ascomycota</taxon>
        <taxon>Saccharomycotina</taxon>
        <taxon>Pichiomycetes</taxon>
        <taxon>Debaryomycetaceae</taxon>
        <taxon>Scheffersomyces</taxon>
    </lineage>
</organism>
<dbReference type="Gene3D" id="3.40.50.300">
    <property type="entry name" value="P-loop containing nucleotide triphosphate hydrolases"/>
    <property type="match status" value="1"/>
</dbReference>